<dbReference type="GO" id="GO:0061799">
    <property type="term" value="F:cyclic pyranopterin monophosphate synthase activity"/>
    <property type="evidence" value="ECO:0007669"/>
    <property type="project" value="TreeGrafter"/>
</dbReference>
<evidence type="ECO:0000256" key="10">
    <source>
        <dbReference type="ARBA" id="ARBA00023239"/>
    </source>
</evidence>
<keyword evidence="3" id="KW-0949">S-adenosyl-L-methionine</keyword>
<evidence type="ECO:0000256" key="8">
    <source>
        <dbReference type="ARBA" id="ARBA00023134"/>
    </source>
</evidence>
<dbReference type="SFLD" id="SFLDG01067">
    <property type="entry name" value="SPASM/twitch_domain_containing"/>
    <property type="match status" value="1"/>
</dbReference>
<sequence>MQLTDRYARRFHYLRLSITESCNFKCNYCLPDGMDCGSRRDELTLPEIERLVYAFALAGTQKVRITGGEPSLRRDLTEIIRICKDTPGIREVAITTNGYRLERDIESWHAAGLDAVNVSVDSLDTGTFQMITGDSRLPSILRGIEKALSLNLPKVKLNAVLLRGYNFGEFDQFLSYVKDHPVALRFIELMQTGDNRKYYQQQHVSGSVIQRRLEQTGWQRIQKSKTAGPAQEYAHPDFAGKLGLIMPYSKDFCADCNRLRVSSRAELFMCLFAAQHQSLRHLLQDDAPDAVIEFLQQTLHNKEAAHHLHEEFTGATRHLAMIGG</sequence>
<dbReference type="SMART" id="SM00729">
    <property type="entry name" value="Elp3"/>
    <property type="match status" value="1"/>
</dbReference>
<keyword evidence="7" id="KW-0411">Iron-sulfur</keyword>
<dbReference type="GO" id="GO:0046872">
    <property type="term" value="F:metal ion binding"/>
    <property type="evidence" value="ECO:0007669"/>
    <property type="project" value="UniProtKB-KW"/>
</dbReference>
<dbReference type="InterPro" id="IPR050105">
    <property type="entry name" value="MoCo_biosynth_MoaA/MoaC"/>
</dbReference>
<dbReference type="Gene3D" id="3.20.20.70">
    <property type="entry name" value="Aldolase class I"/>
    <property type="match status" value="1"/>
</dbReference>
<keyword evidence="9" id="KW-0501">Molybdenum cofactor biosynthesis</keyword>
<dbReference type="AlphaFoldDB" id="A0A432WRH9"/>
<evidence type="ECO:0000256" key="3">
    <source>
        <dbReference type="ARBA" id="ARBA00022691"/>
    </source>
</evidence>
<protein>
    <submittedName>
        <fullName evidence="12">GTP 3',8-cyclase MoaA</fullName>
    </submittedName>
</protein>
<evidence type="ECO:0000256" key="5">
    <source>
        <dbReference type="ARBA" id="ARBA00022741"/>
    </source>
</evidence>
<dbReference type="PANTHER" id="PTHR22960">
    <property type="entry name" value="MOLYBDOPTERIN COFACTOR SYNTHESIS PROTEIN A"/>
    <property type="match status" value="1"/>
</dbReference>
<evidence type="ECO:0000313" key="13">
    <source>
        <dbReference type="Proteomes" id="UP000288405"/>
    </source>
</evidence>
<dbReference type="GO" id="GO:0061798">
    <property type="term" value="F:GTP 3',8'-cyclase activity"/>
    <property type="evidence" value="ECO:0007669"/>
    <property type="project" value="TreeGrafter"/>
</dbReference>
<dbReference type="InterPro" id="IPR013483">
    <property type="entry name" value="MoaA"/>
</dbReference>
<dbReference type="InterPro" id="IPR006638">
    <property type="entry name" value="Elp3/MiaA/NifB-like_rSAM"/>
</dbReference>
<reference evidence="12 13" key="1">
    <citation type="journal article" date="2011" name="Front. Microbiol.">
        <title>Genomic signatures of strain selection and enhancement in Bacillus atrophaeus var. globigii, a historical biowarfare simulant.</title>
        <authorList>
            <person name="Gibbons H.S."/>
            <person name="Broomall S.M."/>
            <person name="McNew L.A."/>
            <person name="Daligault H."/>
            <person name="Chapman C."/>
            <person name="Bruce D."/>
            <person name="Karavis M."/>
            <person name="Krepps M."/>
            <person name="McGregor P.A."/>
            <person name="Hong C."/>
            <person name="Park K.H."/>
            <person name="Akmal A."/>
            <person name="Feldman A."/>
            <person name="Lin J.S."/>
            <person name="Chang W.E."/>
            <person name="Higgs B.W."/>
            <person name="Demirev P."/>
            <person name="Lindquist J."/>
            <person name="Liem A."/>
            <person name="Fochler E."/>
            <person name="Read T.D."/>
            <person name="Tapia R."/>
            <person name="Johnson S."/>
            <person name="Bishop-Lilly K.A."/>
            <person name="Detter C."/>
            <person name="Han C."/>
            <person name="Sozhamannan S."/>
            <person name="Rosenzweig C.N."/>
            <person name="Skowronski E.W."/>
        </authorList>
    </citation>
    <scope>NUCLEOTIDE SEQUENCE [LARGE SCALE GENOMIC DNA]</scope>
    <source>
        <strain evidence="12 13">GYP-17</strain>
    </source>
</reference>
<dbReference type="SUPFAM" id="SSF102114">
    <property type="entry name" value="Radical SAM enzymes"/>
    <property type="match status" value="1"/>
</dbReference>
<keyword evidence="6" id="KW-0408">Iron</keyword>
<organism evidence="12 13">
    <name type="scientific">Aliidiomarina sanyensis</name>
    <dbReference type="NCBI Taxonomy" id="1249555"/>
    <lineage>
        <taxon>Bacteria</taxon>
        <taxon>Pseudomonadati</taxon>
        <taxon>Pseudomonadota</taxon>
        <taxon>Gammaproteobacteria</taxon>
        <taxon>Alteromonadales</taxon>
        <taxon>Idiomarinaceae</taxon>
        <taxon>Aliidiomarina</taxon>
    </lineage>
</organism>
<dbReference type="GO" id="GO:0051539">
    <property type="term" value="F:4 iron, 4 sulfur cluster binding"/>
    <property type="evidence" value="ECO:0007669"/>
    <property type="project" value="UniProtKB-KW"/>
</dbReference>
<evidence type="ECO:0000256" key="4">
    <source>
        <dbReference type="ARBA" id="ARBA00022723"/>
    </source>
</evidence>
<dbReference type="CDD" id="cd21117">
    <property type="entry name" value="Twitch_MoaA"/>
    <property type="match status" value="1"/>
</dbReference>
<keyword evidence="2" id="KW-0004">4Fe-4S</keyword>
<dbReference type="Pfam" id="PF06463">
    <property type="entry name" value="Mob_synth_C"/>
    <property type="match status" value="1"/>
</dbReference>
<evidence type="ECO:0000313" key="12">
    <source>
        <dbReference type="EMBL" id="RUO36368.1"/>
    </source>
</evidence>
<proteinExistence type="predicted"/>
<dbReference type="Proteomes" id="UP000288405">
    <property type="component" value="Unassembled WGS sequence"/>
</dbReference>
<comment type="caution">
    <text evidence="12">The sequence shown here is derived from an EMBL/GenBank/DDBJ whole genome shotgun (WGS) entry which is preliminary data.</text>
</comment>
<dbReference type="SFLD" id="SFLDG01383">
    <property type="entry name" value="cyclic_pyranopterin_phosphate"/>
    <property type="match status" value="1"/>
</dbReference>
<dbReference type="NCBIfam" id="TIGR02666">
    <property type="entry name" value="moaA"/>
    <property type="match status" value="1"/>
</dbReference>
<dbReference type="PROSITE" id="PS51918">
    <property type="entry name" value="RADICAL_SAM"/>
    <property type="match status" value="1"/>
</dbReference>
<dbReference type="InterPro" id="IPR058240">
    <property type="entry name" value="rSAM_sf"/>
</dbReference>
<evidence type="ECO:0000259" key="11">
    <source>
        <dbReference type="PROSITE" id="PS51918"/>
    </source>
</evidence>
<keyword evidence="13" id="KW-1185">Reference proteome</keyword>
<keyword evidence="8" id="KW-0342">GTP-binding</keyword>
<gene>
    <name evidence="12" type="ORF">CWE11_00675</name>
</gene>
<accession>A0A432WRH9</accession>
<dbReference type="GO" id="GO:0005525">
    <property type="term" value="F:GTP binding"/>
    <property type="evidence" value="ECO:0007669"/>
    <property type="project" value="UniProtKB-KW"/>
</dbReference>
<dbReference type="RefSeq" id="WP_126775680.1">
    <property type="nucleotide sequence ID" value="NZ_PIPM01000001.1"/>
</dbReference>
<dbReference type="CDD" id="cd01335">
    <property type="entry name" value="Radical_SAM"/>
    <property type="match status" value="1"/>
</dbReference>
<keyword evidence="5" id="KW-0547">Nucleotide-binding</keyword>
<dbReference type="InterPro" id="IPR013785">
    <property type="entry name" value="Aldolase_TIM"/>
</dbReference>
<dbReference type="InterPro" id="IPR010505">
    <property type="entry name" value="MoaA_twitch"/>
</dbReference>
<evidence type="ECO:0000256" key="2">
    <source>
        <dbReference type="ARBA" id="ARBA00022485"/>
    </source>
</evidence>
<dbReference type="SFLD" id="SFLDS00029">
    <property type="entry name" value="Radical_SAM"/>
    <property type="match status" value="1"/>
</dbReference>
<dbReference type="PANTHER" id="PTHR22960:SF28">
    <property type="entry name" value="GTP 3',8-CYCLASE"/>
    <property type="match status" value="1"/>
</dbReference>
<dbReference type="InterPro" id="IPR007197">
    <property type="entry name" value="rSAM"/>
</dbReference>
<keyword evidence="10" id="KW-0456">Lyase</keyword>
<keyword evidence="4" id="KW-0479">Metal-binding</keyword>
<dbReference type="OrthoDB" id="9763993at2"/>
<evidence type="ECO:0000256" key="1">
    <source>
        <dbReference type="ARBA" id="ARBA00001966"/>
    </source>
</evidence>
<dbReference type="GO" id="GO:0006777">
    <property type="term" value="P:Mo-molybdopterin cofactor biosynthetic process"/>
    <property type="evidence" value="ECO:0007669"/>
    <property type="project" value="UniProtKB-KW"/>
</dbReference>
<feature type="domain" description="Radical SAM core" evidence="11">
    <location>
        <begin position="6"/>
        <end position="230"/>
    </location>
</feature>
<evidence type="ECO:0000256" key="6">
    <source>
        <dbReference type="ARBA" id="ARBA00023004"/>
    </source>
</evidence>
<dbReference type="Pfam" id="PF04055">
    <property type="entry name" value="Radical_SAM"/>
    <property type="match status" value="1"/>
</dbReference>
<dbReference type="InterPro" id="IPR040064">
    <property type="entry name" value="MoaA-like"/>
</dbReference>
<evidence type="ECO:0000256" key="7">
    <source>
        <dbReference type="ARBA" id="ARBA00023014"/>
    </source>
</evidence>
<dbReference type="EMBL" id="PIPM01000001">
    <property type="protein sequence ID" value="RUO36368.1"/>
    <property type="molecule type" value="Genomic_DNA"/>
</dbReference>
<name>A0A432WRH9_9GAMM</name>
<comment type="cofactor">
    <cofactor evidence="1">
        <name>[4Fe-4S] cluster</name>
        <dbReference type="ChEBI" id="CHEBI:49883"/>
    </cofactor>
</comment>
<evidence type="ECO:0000256" key="9">
    <source>
        <dbReference type="ARBA" id="ARBA00023150"/>
    </source>
</evidence>
<dbReference type="SFLD" id="SFLDG01386">
    <property type="entry name" value="main_SPASM_domain-containing"/>
    <property type="match status" value="1"/>
</dbReference>